<evidence type="ECO:0000313" key="2">
    <source>
        <dbReference type="EMBL" id="GIX93620.1"/>
    </source>
</evidence>
<keyword evidence="3" id="KW-1185">Reference proteome</keyword>
<gene>
    <name evidence="2" type="ORF">CDAR_549211</name>
</gene>
<feature type="compositionally biased region" description="Polar residues" evidence="1">
    <location>
        <begin position="35"/>
        <end position="46"/>
    </location>
</feature>
<comment type="caution">
    <text evidence="2">The sequence shown here is derived from an EMBL/GenBank/DDBJ whole genome shotgun (WGS) entry which is preliminary data.</text>
</comment>
<evidence type="ECO:0000256" key="1">
    <source>
        <dbReference type="SAM" id="MobiDB-lite"/>
    </source>
</evidence>
<proteinExistence type="predicted"/>
<sequence length="85" mass="9599">LQSRDEALPLQSTTGFAHNPATRLSPLQSRDECSSPYNPRRGSSLTIPRRDSSLQSPRDEIPLLQSRDEIPPLTIPRRDTSFTIR</sequence>
<feature type="region of interest" description="Disordered" evidence="1">
    <location>
        <begin position="1"/>
        <end position="85"/>
    </location>
</feature>
<accession>A0AAV4PCA3</accession>
<feature type="non-terminal residue" evidence="2">
    <location>
        <position position="1"/>
    </location>
</feature>
<name>A0AAV4PCA3_9ARAC</name>
<evidence type="ECO:0000313" key="3">
    <source>
        <dbReference type="Proteomes" id="UP001054837"/>
    </source>
</evidence>
<organism evidence="2 3">
    <name type="scientific">Caerostris darwini</name>
    <dbReference type="NCBI Taxonomy" id="1538125"/>
    <lineage>
        <taxon>Eukaryota</taxon>
        <taxon>Metazoa</taxon>
        <taxon>Ecdysozoa</taxon>
        <taxon>Arthropoda</taxon>
        <taxon>Chelicerata</taxon>
        <taxon>Arachnida</taxon>
        <taxon>Araneae</taxon>
        <taxon>Araneomorphae</taxon>
        <taxon>Entelegynae</taxon>
        <taxon>Araneoidea</taxon>
        <taxon>Araneidae</taxon>
        <taxon>Caerostris</taxon>
    </lineage>
</organism>
<reference evidence="2 3" key="1">
    <citation type="submission" date="2021-06" db="EMBL/GenBank/DDBJ databases">
        <title>Caerostris darwini draft genome.</title>
        <authorList>
            <person name="Kono N."/>
            <person name="Arakawa K."/>
        </authorList>
    </citation>
    <scope>NUCLEOTIDE SEQUENCE [LARGE SCALE GENOMIC DNA]</scope>
</reference>
<protein>
    <submittedName>
        <fullName evidence="2">Uncharacterized protein</fullName>
    </submittedName>
</protein>
<dbReference type="Proteomes" id="UP001054837">
    <property type="component" value="Unassembled WGS sequence"/>
</dbReference>
<dbReference type="AlphaFoldDB" id="A0AAV4PCA3"/>
<feature type="compositionally biased region" description="Basic and acidic residues" evidence="1">
    <location>
        <begin position="48"/>
        <end position="85"/>
    </location>
</feature>
<dbReference type="EMBL" id="BPLQ01002524">
    <property type="protein sequence ID" value="GIX93620.1"/>
    <property type="molecule type" value="Genomic_DNA"/>
</dbReference>